<dbReference type="InterPro" id="IPR014017">
    <property type="entry name" value="DNA_helicase_UvrD-like_C"/>
</dbReference>
<dbReference type="InterPro" id="IPR000212">
    <property type="entry name" value="DNA_helicase_UvrD/REP"/>
</dbReference>
<feature type="coiled-coil region" evidence="10">
    <location>
        <begin position="475"/>
        <end position="502"/>
    </location>
</feature>
<keyword evidence="10" id="KW-0175">Coiled coil</keyword>
<keyword evidence="13" id="KW-0540">Nuclease</keyword>
<feature type="domain" description="UvrD-like helicase ATP-binding" evidence="11">
    <location>
        <begin position="1"/>
        <end position="467"/>
    </location>
</feature>
<evidence type="ECO:0000256" key="5">
    <source>
        <dbReference type="ARBA" id="ARBA00023235"/>
    </source>
</evidence>
<dbReference type="PROSITE" id="PS51198">
    <property type="entry name" value="UVRD_HELICASE_ATP_BIND"/>
    <property type="match status" value="1"/>
</dbReference>
<keyword evidence="13" id="KW-0269">Exonuclease</keyword>
<dbReference type="InterPro" id="IPR027417">
    <property type="entry name" value="P-loop_NTPase"/>
</dbReference>
<evidence type="ECO:0000256" key="1">
    <source>
        <dbReference type="ARBA" id="ARBA00022741"/>
    </source>
</evidence>
<dbReference type="GO" id="GO:0003677">
    <property type="term" value="F:DNA binding"/>
    <property type="evidence" value="ECO:0007669"/>
    <property type="project" value="InterPro"/>
</dbReference>
<name>A0A1T4PCI1_9BACT</name>
<dbReference type="GO" id="GO:0043138">
    <property type="term" value="F:3'-5' DNA helicase activity"/>
    <property type="evidence" value="ECO:0007669"/>
    <property type="project" value="UniProtKB-EC"/>
</dbReference>
<dbReference type="GO" id="GO:0005829">
    <property type="term" value="C:cytosol"/>
    <property type="evidence" value="ECO:0007669"/>
    <property type="project" value="TreeGrafter"/>
</dbReference>
<reference evidence="13 14" key="1">
    <citation type="submission" date="2017-02" db="EMBL/GenBank/DDBJ databases">
        <authorList>
            <person name="Peterson S.W."/>
        </authorList>
    </citation>
    <scope>NUCLEOTIDE SEQUENCE [LARGE SCALE GENOMIC DNA]</scope>
    <source>
        <strain evidence="13 14">ATCC 43324</strain>
    </source>
</reference>
<evidence type="ECO:0000313" key="14">
    <source>
        <dbReference type="Proteomes" id="UP000190065"/>
    </source>
</evidence>
<dbReference type="Proteomes" id="UP000190065">
    <property type="component" value="Unassembled WGS sequence"/>
</dbReference>
<comment type="catalytic activity">
    <reaction evidence="8">
        <text>ATP + H2O = ADP + phosphate + H(+)</text>
        <dbReference type="Rhea" id="RHEA:13065"/>
        <dbReference type="ChEBI" id="CHEBI:15377"/>
        <dbReference type="ChEBI" id="CHEBI:15378"/>
        <dbReference type="ChEBI" id="CHEBI:30616"/>
        <dbReference type="ChEBI" id="CHEBI:43474"/>
        <dbReference type="ChEBI" id="CHEBI:456216"/>
        <dbReference type="EC" id="5.6.2.4"/>
    </reaction>
</comment>
<proteinExistence type="predicted"/>
<protein>
    <recommendedName>
        <fullName evidence="7">DNA 3'-5' helicase</fullName>
        <ecNumber evidence="7">5.6.2.4</ecNumber>
    </recommendedName>
</protein>
<evidence type="ECO:0000256" key="7">
    <source>
        <dbReference type="ARBA" id="ARBA00034808"/>
    </source>
</evidence>
<dbReference type="PANTHER" id="PTHR11070:SF67">
    <property type="entry name" value="DNA 3'-5' HELICASE"/>
    <property type="match status" value="1"/>
</dbReference>
<evidence type="ECO:0000256" key="9">
    <source>
        <dbReference type="PROSITE-ProRule" id="PRU00560"/>
    </source>
</evidence>
<evidence type="ECO:0000313" key="13">
    <source>
        <dbReference type="EMBL" id="SJZ89263.1"/>
    </source>
</evidence>
<evidence type="ECO:0000256" key="2">
    <source>
        <dbReference type="ARBA" id="ARBA00022801"/>
    </source>
</evidence>
<dbReference type="STRING" id="28136.SAMN02745202_01383"/>
<dbReference type="SUPFAM" id="SSF52540">
    <property type="entry name" value="P-loop containing nucleoside triphosphate hydrolases"/>
    <property type="match status" value="1"/>
</dbReference>
<dbReference type="EC" id="5.6.2.4" evidence="7"/>
<keyword evidence="4 9" id="KW-0067">ATP-binding</keyword>
<dbReference type="PANTHER" id="PTHR11070">
    <property type="entry name" value="UVRD / RECB / PCRA DNA HELICASE FAMILY MEMBER"/>
    <property type="match status" value="1"/>
</dbReference>
<accession>A0A1T4PCI1</accession>
<evidence type="ECO:0000256" key="10">
    <source>
        <dbReference type="SAM" id="Coils"/>
    </source>
</evidence>
<evidence type="ECO:0000256" key="3">
    <source>
        <dbReference type="ARBA" id="ARBA00022806"/>
    </source>
</evidence>
<feature type="domain" description="UvrD-like helicase C-terminal" evidence="12">
    <location>
        <begin position="468"/>
        <end position="739"/>
    </location>
</feature>
<dbReference type="EMBL" id="FUXK01000014">
    <property type="protein sequence ID" value="SJZ89263.1"/>
    <property type="molecule type" value="Genomic_DNA"/>
</dbReference>
<keyword evidence="1 9" id="KW-0547">Nucleotide-binding</keyword>
<dbReference type="RefSeq" id="WP_025071069.1">
    <property type="nucleotide sequence ID" value="NZ_FUXK01000014.1"/>
</dbReference>
<evidence type="ECO:0000256" key="8">
    <source>
        <dbReference type="ARBA" id="ARBA00048988"/>
    </source>
</evidence>
<dbReference type="GO" id="GO:0016887">
    <property type="term" value="F:ATP hydrolysis activity"/>
    <property type="evidence" value="ECO:0007669"/>
    <property type="project" value="RHEA"/>
</dbReference>
<keyword evidence="3 9" id="KW-0347">Helicase</keyword>
<comment type="catalytic activity">
    <reaction evidence="6">
        <text>Couples ATP hydrolysis with the unwinding of duplex DNA by translocating in the 3'-5' direction.</text>
        <dbReference type="EC" id="5.6.2.4"/>
    </reaction>
</comment>
<dbReference type="AlphaFoldDB" id="A0A1T4PCI1"/>
<dbReference type="InterPro" id="IPR014016">
    <property type="entry name" value="UvrD-like_ATP-bd"/>
</dbReference>
<dbReference type="GO" id="GO:0000725">
    <property type="term" value="P:recombinational repair"/>
    <property type="evidence" value="ECO:0007669"/>
    <property type="project" value="TreeGrafter"/>
</dbReference>
<evidence type="ECO:0000259" key="12">
    <source>
        <dbReference type="PROSITE" id="PS51217"/>
    </source>
</evidence>
<dbReference type="GO" id="GO:0004527">
    <property type="term" value="F:exonuclease activity"/>
    <property type="evidence" value="ECO:0007669"/>
    <property type="project" value="UniProtKB-KW"/>
</dbReference>
<keyword evidence="5" id="KW-0413">Isomerase</keyword>
<gene>
    <name evidence="13" type="ORF">SAMN02745202_01383</name>
</gene>
<dbReference type="eggNOG" id="COG1074">
    <property type="taxonomic scope" value="Bacteria"/>
</dbReference>
<dbReference type="GO" id="GO:0005524">
    <property type="term" value="F:ATP binding"/>
    <property type="evidence" value="ECO:0007669"/>
    <property type="project" value="UniProtKB-UniRule"/>
</dbReference>
<organism evidence="13 14">
    <name type="scientific">Segatella oulorum</name>
    <dbReference type="NCBI Taxonomy" id="28136"/>
    <lineage>
        <taxon>Bacteria</taxon>
        <taxon>Pseudomonadati</taxon>
        <taxon>Bacteroidota</taxon>
        <taxon>Bacteroidia</taxon>
        <taxon>Bacteroidales</taxon>
        <taxon>Prevotellaceae</taxon>
        <taxon>Segatella</taxon>
    </lineage>
</organism>
<dbReference type="Pfam" id="PF00580">
    <property type="entry name" value="UvrD-helicase"/>
    <property type="match status" value="1"/>
</dbReference>
<evidence type="ECO:0000256" key="4">
    <source>
        <dbReference type="ARBA" id="ARBA00022840"/>
    </source>
</evidence>
<sequence length="1076" mass="124072">MENLTVYKASAGSGKTFTLAVEYIKLLVADPFAFRKTLAVTFTNKATEEMKMRILSQLYGIAHQLPSSQPYLKKIKEETTLSDAQIRENAALALRLLIHNYSYFRVETIDAFFQTVLRNLAKELDLTANLRLELNDNQVEEEAVDMLIEELNKTSRLLHWILEYIQDNMADDKSWNVIAQIKKFGMNIFKDYYKDHRKQLAVVFQEKDFFKNYTARLRTIRKAAEETMKKRGEKFFEIIEAHGVSVDDFKSKKSGVCGYFRKLIEGEFIDSKKVYNDTAAKATESVDAWLTKANAVAGNPMYDLVETQLMPLLQSTENERKQQAMLYATADLTLQHLNQLRLLEGIENKVQAINREVNRFMLSDTQALLQAMIDHQDSPFIFEKIGTQLENIMIDEFQDTSTVQWKNFKVLLLETMSRKGMNMIVGDVKQSIYRWRAGDWRLLNNIEAQFNPQMVTEKSLKTNYRSQRNIIAFNNTFFQKANQQLHAQLQELDEKQAQQVERAYQDVVQEIPAHKEALGMVEVTLFPKSEDYEAQTLASIVDKVDALLQMGVQEKDIAILVRKNDTIQTIGDYFLQHRPDIHLVSNEAFHLSASQAVNIIIQALSVLDNPDDILAKASLSKSYQVYIQGATFEAFNAMLQESALDKLLPQAFIAQKEQLLGLPISEMVETIYRIFELQTIKGQDAYICAFYDKLNEYTQDNIADIHNFLQLWENSLYKVSIQSSNNEGIKLVTIHKSKGLEYAHVLLPFCDWDLERNDSIVWCEPQQPPFSNLPVVPISYNKTKMLHSFYAKDYIQEYVQNSVDNLNLLYVAFTRAEQGLYVFSKKGDKINSRSKLIETCLGEVAKELNTSQITGEDDAQEATYFKFGDKLPAAKTEVKQKVDNIFLTPAENIPVTIAHNDAQVSFRQSNSSEAFLQKGLETENDKQKGYIQLGSILHAIFSKIRTQEDVPNALRTLEETGVLYDNIITKEKLLALLHQRLTDPRIAPWFTNRWTILNECTILRYNPDTQRTEERRPDRVMMDEQKIVVVDFKFGTPHAEHQQQVRDYIQLLSEMHPQPIEGYLWYIFSNQIIPVK</sequence>
<feature type="binding site" evidence="9">
    <location>
        <begin position="9"/>
        <end position="16"/>
    </location>
    <ligand>
        <name>ATP</name>
        <dbReference type="ChEBI" id="CHEBI:30616"/>
    </ligand>
</feature>
<keyword evidence="2 9" id="KW-0378">Hydrolase</keyword>
<dbReference type="Gene3D" id="3.40.50.300">
    <property type="entry name" value="P-loop containing nucleotide triphosphate hydrolases"/>
    <property type="match status" value="4"/>
</dbReference>
<evidence type="ECO:0000259" key="11">
    <source>
        <dbReference type="PROSITE" id="PS51198"/>
    </source>
</evidence>
<evidence type="ECO:0000256" key="6">
    <source>
        <dbReference type="ARBA" id="ARBA00034617"/>
    </source>
</evidence>
<dbReference type="PROSITE" id="PS51217">
    <property type="entry name" value="UVRD_HELICASE_CTER"/>
    <property type="match status" value="1"/>
</dbReference>
<dbReference type="Pfam" id="PF13361">
    <property type="entry name" value="UvrD_C"/>
    <property type="match status" value="2"/>
</dbReference>